<dbReference type="Proteomes" id="UP000636956">
    <property type="component" value="Unassembled WGS sequence"/>
</dbReference>
<comment type="caution">
    <text evidence="2">The sequence shown here is derived from an EMBL/GenBank/DDBJ whole genome shotgun (WGS) entry which is preliminary data.</text>
</comment>
<gene>
    <name evidence="2" type="ORF">GCM10011372_35650</name>
</gene>
<name>A0A917PVZ7_9MICO</name>
<organism evidence="2 3">
    <name type="scientific">Agromyces bauzanensis</name>
    <dbReference type="NCBI Taxonomy" id="1308924"/>
    <lineage>
        <taxon>Bacteria</taxon>
        <taxon>Bacillati</taxon>
        <taxon>Actinomycetota</taxon>
        <taxon>Actinomycetes</taxon>
        <taxon>Micrococcales</taxon>
        <taxon>Microbacteriaceae</taxon>
        <taxon>Agromyces</taxon>
    </lineage>
</organism>
<evidence type="ECO:0000313" key="2">
    <source>
        <dbReference type="EMBL" id="GGJ94190.1"/>
    </source>
</evidence>
<reference evidence="2" key="2">
    <citation type="submission" date="2020-09" db="EMBL/GenBank/DDBJ databases">
        <authorList>
            <person name="Sun Q."/>
            <person name="Zhou Y."/>
        </authorList>
    </citation>
    <scope>NUCLEOTIDE SEQUENCE</scope>
    <source>
        <strain evidence="2">CGMCC 1.8984</strain>
    </source>
</reference>
<protein>
    <submittedName>
        <fullName evidence="2">Uncharacterized protein</fullName>
    </submittedName>
</protein>
<dbReference type="AlphaFoldDB" id="A0A917PVZ7"/>
<sequence length="69" mass="7953">MIGRPLVQQHRLARTGLCDDERQGQRQRGIHPPPQCRPIDEVFGYGYLDHVIPQNSEKRPRFSMASPQS</sequence>
<reference evidence="2" key="1">
    <citation type="journal article" date="2014" name="Int. J. Syst. Evol. Microbiol.">
        <title>Complete genome sequence of Corynebacterium casei LMG S-19264T (=DSM 44701T), isolated from a smear-ripened cheese.</title>
        <authorList>
            <consortium name="US DOE Joint Genome Institute (JGI-PGF)"/>
            <person name="Walter F."/>
            <person name="Albersmeier A."/>
            <person name="Kalinowski J."/>
            <person name="Ruckert C."/>
        </authorList>
    </citation>
    <scope>NUCLEOTIDE SEQUENCE</scope>
    <source>
        <strain evidence="2">CGMCC 1.8984</strain>
    </source>
</reference>
<keyword evidence="3" id="KW-1185">Reference proteome</keyword>
<accession>A0A917PVZ7</accession>
<evidence type="ECO:0000313" key="3">
    <source>
        <dbReference type="Proteomes" id="UP000636956"/>
    </source>
</evidence>
<dbReference type="EMBL" id="BMMD01000040">
    <property type="protein sequence ID" value="GGJ94190.1"/>
    <property type="molecule type" value="Genomic_DNA"/>
</dbReference>
<feature type="region of interest" description="Disordered" evidence="1">
    <location>
        <begin position="1"/>
        <end position="37"/>
    </location>
</feature>
<evidence type="ECO:0000256" key="1">
    <source>
        <dbReference type="SAM" id="MobiDB-lite"/>
    </source>
</evidence>
<proteinExistence type="predicted"/>